<name>A0A840YTE0_9SPHN</name>
<dbReference type="PROSITE" id="PS51257">
    <property type="entry name" value="PROKAR_LIPOPROTEIN"/>
    <property type="match status" value="1"/>
</dbReference>
<protein>
    <recommendedName>
        <fullName evidence="3">Lipoprotein</fullName>
    </recommendedName>
</protein>
<gene>
    <name evidence="1" type="ORF">FHT02_004253</name>
</gene>
<organism evidence="1 2">
    <name type="scientific">Sphingomonas xinjiangensis</name>
    <dbReference type="NCBI Taxonomy" id="643568"/>
    <lineage>
        <taxon>Bacteria</taxon>
        <taxon>Pseudomonadati</taxon>
        <taxon>Pseudomonadota</taxon>
        <taxon>Alphaproteobacteria</taxon>
        <taxon>Sphingomonadales</taxon>
        <taxon>Sphingomonadaceae</taxon>
        <taxon>Sphingomonas</taxon>
    </lineage>
</organism>
<proteinExistence type="predicted"/>
<accession>A0A840YTE0</accession>
<reference evidence="1 2" key="1">
    <citation type="submission" date="2020-08" db="EMBL/GenBank/DDBJ databases">
        <title>Genomic Encyclopedia of Type Strains, Phase IV (KMG-IV): sequencing the most valuable type-strain genomes for metagenomic binning, comparative biology and taxonomic classification.</title>
        <authorList>
            <person name="Goeker M."/>
        </authorList>
    </citation>
    <scope>NUCLEOTIDE SEQUENCE [LARGE SCALE GENOMIC DNA]</scope>
    <source>
        <strain evidence="1 2">DSM 26736</strain>
    </source>
</reference>
<dbReference type="EMBL" id="JACIJF010000034">
    <property type="protein sequence ID" value="MBB5712991.1"/>
    <property type="molecule type" value="Genomic_DNA"/>
</dbReference>
<evidence type="ECO:0000313" key="1">
    <source>
        <dbReference type="EMBL" id="MBB5712991.1"/>
    </source>
</evidence>
<dbReference type="Proteomes" id="UP000527143">
    <property type="component" value="Unassembled WGS sequence"/>
</dbReference>
<dbReference type="RefSeq" id="WP_184091932.1">
    <property type="nucleotide sequence ID" value="NZ_JACIJF010000034.1"/>
</dbReference>
<dbReference type="AlphaFoldDB" id="A0A840YTE0"/>
<evidence type="ECO:0008006" key="3">
    <source>
        <dbReference type="Google" id="ProtNLM"/>
    </source>
</evidence>
<keyword evidence="2" id="KW-1185">Reference proteome</keyword>
<evidence type="ECO:0000313" key="2">
    <source>
        <dbReference type="Proteomes" id="UP000527143"/>
    </source>
</evidence>
<sequence length="299" mass="30960">MRRYASFLSFVLVACGGEAPDATAALQPAHTSHVQAQEDYADCRDKARGGPSSLIACADAEIAHIGRKVDSPEAAAAFRAVLQQLGDAAATEAAQAEQVIFADSAVRLAESRAALLSGSGAGDAPRPSSAPILSAAWARSRDLSCREHPVPQCAARYDALLALLAIPKNDAVLSIRPAPPKGLPLPTCAQIHSEGKVGGALADAFYARYPKDLAGEQSVEMMPLDAAGIDNVVRYLACVAGATDYDPVVVENGLALFASERHGPSALRTLDALSKSPAPAAGAARRLQEQVTAYLQGAP</sequence>
<comment type="caution">
    <text evidence="1">The sequence shown here is derived from an EMBL/GenBank/DDBJ whole genome shotgun (WGS) entry which is preliminary data.</text>
</comment>